<dbReference type="VEuPathDB" id="VectorBase:BGLB031301"/>
<dbReference type="KEGG" id="bgt:106054448"/>
<sequence>MLNVKDEPVVINLPQFGSQAKDVYWFTLGAKDVLSQAIKLNDVIMDSSGKTEIIFSPKNIREPIEMPALSYGFIVIPEANVERAIKLNDVIMDSSGKTEIIFSPKNIREPIEMPALSYGFIVIPEANVEMCHDQPPATKVESRESVAKHTKHSHSTGISTRLEM</sequence>
<gene>
    <name evidence="2" type="primary">106054448</name>
</gene>
<evidence type="ECO:0000313" key="2">
    <source>
        <dbReference type="EnsemblMetazoa" id="BGLB031301-PA"/>
    </source>
</evidence>
<name>A0A2C9LIE6_BIOGL</name>
<dbReference type="VEuPathDB" id="VectorBase:BGLAX_033280"/>
<evidence type="ECO:0000313" key="3">
    <source>
        <dbReference type="Proteomes" id="UP000076420"/>
    </source>
</evidence>
<dbReference type="Proteomes" id="UP000076420">
    <property type="component" value="Unassembled WGS sequence"/>
</dbReference>
<proteinExistence type="predicted"/>
<accession>A0A2C9LIE6</accession>
<dbReference type="AlphaFoldDB" id="A0A2C9LIE6"/>
<feature type="compositionally biased region" description="Polar residues" evidence="1">
    <location>
        <begin position="155"/>
        <end position="164"/>
    </location>
</feature>
<organism evidence="2 3">
    <name type="scientific">Biomphalaria glabrata</name>
    <name type="common">Bloodfluke planorb</name>
    <name type="synonym">Freshwater snail</name>
    <dbReference type="NCBI Taxonomy" id="6526"/>
    <lineage>
        <taxon>Eukaryota</taxon>
        <taxon>Metazoa</taxon>
        <taxon>Spiralia</taxon>
        <taxon>Lophotrochozoa</taxon>
        <taxon>Mollusca</taxon>
        <taxon>Gastropoda</taxon>
        <taxon>Heterobranchia</taxon>
        <taxon>Euthyneura</taxon>
        <taxon>Panpulmonata</taxon>
        <taxon>Hygrophila</taxon>
        <taxon>Lymnaeoidea</taxon>
        <taxon>Planorbidae</taxon>
        <taxon>Biomphalaria</taxon>
    </lineage>
</organism>
<reference evidence="2" key="1">
    <citation type="submission" date="2020-05" db="UniProtKB">
        <authorList>
            <consortium name="EnsemblMetazoa"/>
        </authorList>
    </citation>
    <scope>IDENTIFICATION</scope>
    <source>
        <strain evidence="2">BB02</strain>
    </source>
</reference>
<protein>
    <submittedName>
        <fullName evidence="2">Uncharacterized protein</fullName>
    </submittedName>
</protein>
<feature type="region of interest" description="Disordered" evidence="1">
    <location>
        <begin position="135"/>
        <end position="164"/>
    </location>
</feature>
<evidence type="ECO:0000256" key="1">
    <source>
        <dbReference type="SAM" id="MobiDB-lite"/>
    </source>
</evidence>
<dbReference type="EnsemblMetazoa" id="BGLB031301-RA">
    <property type="protein sequence ID" value="BGLB031301-PA"/>
    <property type="gene ID" value="BGLB031301"/>
</dbReference>